<comment type="caution">
    <text evidence="3">The sequence shown here is derived from an EMBL/GenBank/DDBJ whole genome shotgun (WGS) entry which is preliminary data.</text>
</comment>
<dbReference type="PROSITE" id="PS50948">
    <property type="entry name" value="PAN"/>
    <property type="match status" value="1"/>
</dbReference>
<evidence type="ECO:0000259" key="2">
    <source>
        <dbReference type="PROSITE" id="PS50948"/>
    </source>
</evidence>
<dbReference type="EMBL" id="JASAOG010000350">
    <property type="protein sequence ID" value="KAK0040121.1"/>
    <property type="molecule type" value="Genomic_DNA"/>
</dbReference>
<reference evidence="3" key="1">
    <citation type="journal article" date="2023" name="PLoS Negl. Trop. Dis.">
        <title>A genome sequence for Biomphalaria pfeifferi, the major vector snail for the human-infecting parasite Schistosoma mansoni.</title>
        <authorList>
            <person name="Bu L."/>
            <person name="Lu L."/>
            <person name="Laidemitt M.R."/>
            <person name="Zhang S.M."/>
            <person name="Mutuku M."/>
            <person name="Mkoji G."/>
            <person name="Steinauer M."/>
            <person name="Loker E.S."/>
        </authorList>
    </citation>
    <scope>NUCLEOTIDE SEQUENCE</scope>
    <source>
        <strain evidence="3">KasaAsao</strain>
    </source>
</reference>
<feature type="domain" description="Apple" evidence="2">
    <location>
        <begin position="74"/>
        <end position="143"/>
    </location>
</feature>
<gene>
    <name evidence="3" type="ORF">Bpfe_030450</name>
</gene>
<keyword evidence="4" id="KW-1185">Reference proteome</keyword>
<accession>A0AAD8APL6</accession>
<sequence length="395" mass="42957">MGKVNIQTMHWGPVNAVALSLQFVCILIANYNKKNSTSRRSSTLLPLTDMSTGNSLLSTLMCFLCFIDLTKGQCSLQIMSDTYMREADLIDQNYGSDMDCKKQCLADSECWAYVFYVVCRFADKTTADARFAQDGDFIYLKQCVETSATTESTTTTTTSTTTTTPSTTTTTPSTTTTTTSTTTTTEPLTTTSQPTTTTSLTITTTTTTTPVSISTNGNILSNTDASGQILSLTTSSCKTACDLVLQCQHYVLDSSNVCKLFTTTHEQTSQTGSILGRKINCSDGQPCCYQTISDTNDETVPQLSFTQSFPSCQELCLKLAQCRAVVFTGTTCQLYTYIEQTSSQPGYTMYIKPDGVSSDYSVSDVCLKGSSTTPLIHLIILAVASVFLLRRSILR</sequence>
<proteinExistence type="predicted"/>
<protein>
    <submittedName>
        <fullName evidence="3">GPI-anchored protein pfl2</fullName>
    </submittedName>
</protein>
<evidence type="ECO:0000313" key="4">
    <source>
        <dbReference type="Proteomes" id="UP001233172"/>
    </source>
</evidence>
<dbReference type="Proteomes" id="UP001233172">
    <property type="component" value="Unassembled WGS sequence"/>
</dbReference>
<evidence type="ECO:0000313" key="3">
    <source>
        <dbReference type="EMBL" id="KAK0040121.1"/>
    </source>
</evidence>
<name>A0AAD8APL6_BIOPF</name>
<reference evidence="3" key="2">
    <citation type="submission" date="2023-04" db="EMBL/GenBank/DDBJ databases">
        <authorList>
            <person name="Bu L."/>
            <person name="Lu L."/>
            <person name="Laidemitt M.R."/>
            <person name="Zhang S.M."/>
            <person name="Mutuku M."/>
            <person name="Mkoji G."/>
            <person name="Steinauer M."/>
            <person name="Loker E.S."/>
        </authorList>
    </citation>
    <scope>NUCLEOTIDE SEQUENCE</scope>
    <source>
        <strain evidence="3">KasaAsao</strain>
        <tissue evidence="3">Whole Snail</tissue>
    </source>
</reference>
<feature type="region of interest" description="Disordered" evidence="1">
    <location>
        <begin position="154"/>
        <end position="196"/>
    </location>
</feature>
<dbReference type="Pfam" id="PF14295">
    <property type="entry name" value="PAN_4"/>
    <property type="match status" value="3"/>
</dbReference>
<dbReference type="InterPro" id="IPR003609">
    <property type="entry name" value="Pan_app"/>
</dbReference>
<dbReference type="AlphaFoldDB" id="A0AAD8APL6"/>
<organism evidence="3 4">
    <name type="scientific">Biomphalaria pfeifferi</name>
    <name type="common">Bloodfluke planorb</name>
    <name type="synonym">Freshwater snail</name>
    <dbReference type="NCBI Taxonomy" id="112525"/>
    <lineage>
        <taxon>Eukaryota</taxon>
        <taxon>Metazoa</taxon>
        <taxon>Spiralia</taxon>
        <taxon>Lophotrochozoa</taxon>
        <taxon>Mollusca</taxon>
        <taxon>Gastropoda</taxon>
        <taxon>Heterobranchia</taxon>
        <taxon>Euthyneura</taxon>
        <taxon>Panpulmonata</taxon>
        <taxon>Hygrophila</taxon>
        <taxon>Lymnaeoidea</taxon>
        <taxon>Planorbidae</taxon>
        <taxon>Biomphalaria</taxon>
    </lineage>
</organism>
<evidence type="ECO:0000256" key="1">
    <source>
        <dbReference type="SAM" id="MobiDB-lite"/>
    </source>
</evidence>